<keyword evidence="1" id="KW-0812">Transmembrane</keyword>
<reference evidence="2 3" key="1">
    <citation type="journal article" date="2020" name="Cell Host Microbe">
        <title>Functional and Genomic Variation between Human-Derived Isolates of Lachnospiraceae Reveals Inter- and Intra-Species Diversity.</title>
        <authorList>
            <person name="Sorbara M.T."/>
            <person name="Littmann E.R."/>
            <person name="Fontana E."/>
            <person name="Moody T.U."/>
            <person name="Kohout C.E."/>
            <person name="Gjonbalaj M."/>
            <person name="Eaton V."/>
            <person name="Seok R."/>
            <person name="Leiner I.M."/>
            <person name="Pamer E.G."/>
        </authorList>
    </citation>
    <scope>NUCLEOTIDE SEQUENCE [LARGE SCALE GENOMIC DNA]</scope>
    <source>
        <strain evidence="2 3">MSK.15.26</strain>
    </source>
</reference>
<sequence>MFILIGGLFVLIGIILIWFYVPYSPVKRDFQNDIDALMSENQLRTNNEVFTKEDFSSLPVAIQKYIQNCGYIGTPKMSYLRMEYNNVDFSQGKNHPTLKIDYMQYNFINEPCRMALIDSSMFGIPFEGYDYYQNGTGGMKGVIAKAITLFDQTGADIDKACLATFLAESLFAPTILLQDYITFEEISDFEVQATISYKEQKASGIFTFNEQYEMISFTTNDRAVAGTDGSMEYIPWSALCGDYQISVNGIKYPSKFQAVWNYPDGDFIYFDGIISKVSYGYEE</sequence>
<dbReference type="Proteomes" id="UP000822142">
    <property type="component" value="Unassembled WGS sequence"/>
</dbReference>
<evidence type="ECO:0008006" key="4">
    <source>
        <dbReference type="Google" id="ProtNLM"/>
    </source>
</evidence>
<name>A0ABX2I4Z9_BLAHA</name>
<evidence type="ECO:0000313" key="2">
    <source>
        <dbReference type="EMBL" id="NSJ85533.1"/>
    </source>
</evidence>
<accession>A0ABX2I4Z9</accession>
<proteinExistence type="predicted"/>
<evidence type="ECO:0000256" key="1">
    <source>
        <dbReference type="SAM" id="Phobius"/>
    </source>
</evidence>
<keyword evidence="1" id="KW-0472">Membrane</keyword>
<keyword evidence="1" id="KW-1133">Transmembrane helix</keyword>
<organism evidence="2 3">
    <name type="scientific">Blautia hansenii</name>
    <name type="common">Ruminococcus hansenii</name>
    <dbReference type="NCBI Taxonomy" id="1322"/>
    <lineage>
        <taxon>Bacteria</taxon>
        <taxon>Bacillati</taxon>
        <taxon>Bacillota</taxon>
        <taxon>Clostridia</taxon>
        <taxon>Lachnospirales</taxon>
        <taxon>Lachnospiraceae</taxon>
        <taxon>Blautia</taxon>
    </lineage>
</organism>
<dbReference type="Pfam" id="PF20181">
    <property type="entry name" value="DUF6544"/>
    <property type="match status" value="1"/>
</dbReference>
<feature type="transmembrane region" description="Helical" evidence="1">
    <location>
        <begin position="6"/>
        <end position="23"/>
    </location>
</feature>
<dbReference type="EMBL" id="JAAITA010000004">
    <property type="protein sequence ID" value="NSJ85533.1"/>
    <property type="molecule type" value="Genomic_DNA"/>
</dbReference>
<gene>
    <name evidence="2" type="ORF">G5A70_04975</name>
</gene>
<dbReference type="InterPro" id="IPR046674">
    <property type="entry name" value="DUF6544"/>
</dbReference>
<keyword evidence="3" id="KW-1185">Reference proteome</keyword>
<protein>
    <recommendedName>
        <fullName evidence="4">DUF4825 domain-containing protein</fullName>
    </recommendedName>
</protein>
<evidence type="ECO:0000313" key="3">
    <source>
        <dbReference type="Proteomes" id="UP000822142"/>
    </source>
</evidence>
<comment type="caution">
    <text evidence="2">The sequence shown here is derived from an EMBL/GenBank/DDBJ whole genome shotgun (WGS) entry which is preliminary data.</text>
</comment>